<dbReference type="InterPro" id="IPR051400">
    <property type="entry name" value="HAD-like_hydrolase"/>
</dbReference>
<dbReference type="Gene3D" id="3.40.50.1000">
    <property type="entry name" value="HAD superfamily/HAD-like"/>
    <property type="match status" value="1"/>
</dbReference>
<dbReference type="Proteomes" id="UP000199701">
    <property type="component" value="Unassembled WGS sequence"/>
</dbReference>
<sequence>MLENMEWLFLDIGSTFVNEEKCYERRIAETLIQKNAPSEELFIETMTKYANNNEDAYRCAIKEFGLNKAAWYSEDECLYPNARNILERLHKRFKLGIIANQVLGTAQRLKEFGIISCFELITASAEEGVSKPNLEIFKIALQRASCKPTNAIMVGDRLDNDIIPAQQMGMTTIWVRQGWGGMGNPLLIDMKPDYYIDKFEDILSIIGL</sequence>
<dbReference type="NCBIfam" id="TIGR01549">
    <property type="entry name" value="HAD-SF-IA-v1"/>
    <property type="match status" value="1"/>
</dbReference>
<keyword evidence="4" id="KW-0460">Magnesium</keyword>
<dbReference type="Gene3D" id="1.10.150.520">
    <property type="match status" value="1"/>
</dbReference>
<dbReference type="GO" id="GO:0044281">
    <property type="term" value="P:small molecule metabolic process"/>
    <property type="evidence" value="ECO:0007669"/>
    <property type="project" value="UniProtKB-ARBA"/>
</dbReference>
<dbReference type="InterPro" id="IPR041492">
    <property type="entry name" value="HAD_2"/>
</dbReference>
<evidence type="ECO:0000256" key="2">
    <source>
        <dbReference type="ARBA" id="ARBA00022723"/>
    </source>
</evidence>
<evidence type="ECO:0000313" key="5">
    <source>
        <dbReference type="EMBL" id="SEW31268.1"/>
    </source>
</evidence>
<dbReference type="InterPro" id="IPR036412">
    <property type="entry name" value="HAD-like_sf"/>
</dbReference>
<protein>
    <submittedName>
        <fullName evidence="5">Putative hydrolase of the HAD superfamily</fullName>
    </submittedName>
</protein>
<evidence type="ECO:0000256" key="3">
    <source>
        <dbReference type="ARBA" id="ARBA00022801"/>
    </source>
</evidence>
<evidence type="ECO:0000313" key="6">
    <source>
        <dbReference type="Proteomes" id="UP000199701"/>
    </source>
</evidence>
<comment type="cofactor">
    <cofactor evidence="1">
        <name>Mg(2+)</name>
        <dbReference type="ChEBI" id="CHEBI:18420"/>
    </cofactor>
</comment>
<dbReference type="RefSeq" id="WP_242941029.1">
    <property type="nucleotide sequence ID" value="NZ_FOJI01000009.1"/>
</dbReference>
<evidence type="ECO:0000256" key="4">
    <source>
        <dbReference type="ARBA" id="ARBA00022842"/>
    </source>
</evidence>
<dbReference type="PANTHER" id="PTHR46470">
    <property type="entry name" value="N-ACYLNEURAMINATE-9-PHOSPHATASE"/>
    <property type="match status" value="1"/>
</dbReference>
<keyword evidence="6" id="KW-1185">Reference proteome</keyword>
<keyword evidence="2" id="KW-0479">Metal-binding</keyword>
<dbReference type="PANTHER" id="PTHR46470:SF2">
    <property type="entry name" value="GLYCERALDEHYDE 3-PHOSPHATE PHOSPHATASE"/>
    <property type="match status" value="1"/>
</dbReference>
<keyword evidence="3 5" id="KW-0378">Hydrolase</keyword>
<dbReference type="SFLD" id="SFLDG01129">
    <property type="entry name" value="C1.5:_HAD__Beta-PGM__Phosphata"/>
    <property type="match status" value="1"/>
</dbReference>
<dbReference type="EMBL" id="FOJI01000009">
    <property type="protein sequence ID" value="SEW31268.1"/>
    <property type="molecule type" value="Genomic_DNA"/>
</dbReference>
<dbReference type="SUPFAM" id="SSF56784">
    <property type="entry name" value="HAD-like"/>
    <property type="match status" value="1"/>
</dbReference>
<reference evidence="5 6" key="1">
    <citation type="submission" date="2016-10" db="EMBL/GenBank/DDBJ databases">
        <authorList>
            <person name="de Groot N.N."/>
        </authorList>
    </citation>
    <scope>NUCLEOTIDE SEQUENCE [LARGE SCALE GENOMIC DNA]</scope>
    <source>
        <strain evidence="5 6">DSM 9179</strain>
    </source>
</reference>
<dbReference type="GO" id="GO:0016791">
    <property type="term" value="F:phosphatase activity"/>
    <property type="evidence" value="ECO:0007669"/>
    <property type="project" value="TreeGrafter"/>
</dbReference>
<dbReference type="GO" id="GO:0046872">
    <property type="term" value="F:metal ion binding"/>
    <property type="evidence" value="ECO:0007669"/>
    <property type="project" value="UniProtKB-KW"/>
</dbReference>
<dbReference type="InterPro" id="IPR006439">
    <property type="entry name" value="HAD-SF_hydro_IA"/>
</dbReference>
<dbReference type="AlphaFoldDB" id="A0A1I0QUH0"/>
<dbReference type="STRING" id="99656.SAMN05421659_109133"/>
<gene>
    <name evidence="5" type="ORF">SAMN05421659_109133</name>
</gene>
<dbReference type="InterPro" id="IPR023214">
    <property type="entry name" value="HAD_sf"/>
</dbReference>
<evidence type="ECO:0000256" key="1">
    <source>
        <dbReference type="ARBA" id="ARBA00001946"/>
    </source>
</evidence>
<name>A0A1I0QUH0_9FIRM</name>
<dbReference type="SFLD" id="SFLDS00003">
    <property type="entry name" value="Haloacid_Dehalogenase"/>
    <property type="match status" value="1"/>
</dbReference>
<proteinExistence type="predicted"/>
<organism evidence="5 6">
    <name type="scientific">[Clostridium] fimetarium</name>
    <dbReference type="NCBI Taxonomy" id="99656"/>
    <lineage>
        <taxon>Bacteria</taxon>
        <taxon>Bacillati</taxon>
        <taxon>Bacillota</taxon>
        <taxon>Clostridia</taxon>
        <taxon>Lachnospirales</taxon>
        <taxon>Lachnospiraceae</taxon>
    </lineage>
</organism>
<dbReference type="Pfam" id="PF13419">
    <property type="entry name" value="HAD_2"/>
    <property type="match status" value="1"/>
</dbReference>
<accession>A0A1I0QUH0</accession>
<dbReference type="NCBIfam" id="TIGR01509">
    <property type="entry name" value="HAD-SF-IA-v3"/>
    <property type="match status" value="1"/>
</dbReference>